<evidence type="ECO:0000256" key="2">
    <source>
        <dbReference type="ARBA" id="ARBA00022771"/>
    </source>
</evidence>
<organism evidence="7 8">
    <name type="scientific">Zea mays</name>
    <name type="common">Maize</name>
    <dbReference type="NCBI Taxonomy" id="4577"/>
    <lineage>
        <taxon>Eukaryota</taxon>
        <taxon>Viridiplantae</taxon>
        <taxon>Streptophyta</taxon>
        <taxon>Embryophyta</taxon>
        <taxon>Tracheophyta</taxon>
        <taxon>Spermatophyta</taxon>
        <taxon>Magnoliopsida</taxon>
        <taxon>Liliopsida</taxon>
        <taxon>Poales</taxon>
        <taxon>Poaceae</taxon>
        <taxon>PACMAD clade</taxon>
        <taxon>Panicoideae</taxon>
        <taxon>Andropogonodae</taxon>
        <taxon>Andropogoneae</taxon>
        <taxon>Tripsacinae</taxon>
        <taxon>Zea</taxon>
    </lineage>
</organism>
<evidence type="ECO:0000313" key="8">
    <source>
        <dbReference type="Proteomes" id="UP000007305"/>
    </source>
</evidence>
<dbReference type="InterPro" id="IPR036893">
    <property type="entry name" value="SBP_sf"/>
</dbReference>
<keyword evidence="2 4" id="KW-0863">Zinc-finger</keyword>
<dbReference type="PANTHER" id="PTHR31251">
    <property type="entry name" value="SQUAMOSA PROMOTER-BINDING-LIKE PROTEIN 4"/>
    <property type="match status" value="1"/>
</dbReference>
<dbReference type="Pfam" id="PF03110">
    <property type="entry name" value="SBP"/>
    <property type="match status" value="1"/>
</dbReference>
<feature type="compositionally biased region" description="Basic residues" evidence="5">
    <location>
        <begin position="169"/>
        <end position="178"/>
    </location>
</feature>
<dbReference type="Gene3D" id="4.10.1100.10">
    <property type="entry name" value="Transcription factor, SBP-box domain"/>
    <property type="match status" value="1"/>
</dbReference>
<dbReference type="SUPFAM" id="SSF103612">
    <property type="entry name" value="SBT domain"/>
    <property type="match status" value="1"/>
</dbReference>
<dbReference type="PANTHER" id="PTHR31251:SF33">
    <property type="entry name" value="SQUAMOSA PROMOTER-BINDING-LIKE PROTEIN 16"/>
    <property type="match status" value="1"/>
</dbReference>
<reference evidence="7" key="2">
    <citation type="submission" date="2019-07" db="EMBL/GenBank/DDBJ databases">
        <authorList>
            <person name="Seetharam A."/>
            <person name="Woodhouse M."/>
            <person name="Cannon E."/>
        </authorList>
    </citation>
    <scope>NUCLEOTIDE SEQUENCE [LARGE SCALE GENOMIC DNA]</scope>
    <source>
        <strain evidence="7">cv. B73</strain>
    </source>
</reference>
<reference evidence="7" key="3">
    <citation type="submission" date="2021-05" db="UniProtKB">
        <authorList>
            <consortium name="EnsemblPlants"/>
        </authorList>
    </citation>
    <scope>IDENTIFICATION</scope>
    <source>
        <strain evidence="7">cv. B73</strain>
    </source>
</reference>
<dbReference type="GeneID" id="103637478"/>
<evidence type="ECO:0000256" key="3">
    <source>
        <dbReference type="ARBA" id="ARBA00022833"/>
    </source>
</evidence>
<dbReference type="GO" id="GO:0003677">
    <property type="term" value="F:DNA binding"/>
    <property type="evidence" value="ECO:0007669"/>
    <property type="project" value="InterPro"/>
</dbReference>
<gene>
    <name evidence="7" type="primary">sbp18</name>
</gene>
<accession>A0A804QTY6</accession>
<evidence type="ECO:0000256" key="5">
    <source>
        <dbReference type="SAM" id="MobiDB-lite"/>
    </source>
</evidence>
<dbReference type="Gramene" id="Zm00001eb364360_T002">
    <property type="protein sequence ID" value="Zm00001eb364360_P002"/>
    <property type="gene ID" value="Zm00001eb364360"/>
</dbReference>
<dbReference type="AlphaFoldDB" id="A0A804QTY6"/>
<evidence type="ECO:0000259" key="6">
    <source>
        <dbReference type="PROSITE" id="PS51141"/>
    </source>
</evidence>
<protein>
    <submittedName>
        <fullName evidence="7">SBP-transcription factor 18</fullName>
    </submittedName>
</protein>
<feature type="region of interest" description="Disordered" evidence="5">
    <location>
        <begin position="209"/>
        <end position="241"/>
    </location>
</feature>
<dbReference type="Proteomes" id="UP000007305">
    <property type="component" value="Chromosome 8"/>
</dbReference>
<evidence type="ECO:0000313" key="7">
    <source>
        <dbReference type="EnsemblPlants" id="Zm00001eb364360_P002"/>
    </source>
</evidence>
<feature type="compositionally biased region" description="Polar residues" evidence="5">
    <location>
        <begin position="218"/>
        <end position="233"/>
    </location>
</feature>
<reference evidence="8" key="1">
    <citation type="journal article" date="2009" name="Science">
        <title>The B73 maize genome: complexity, diversity, and dynamics.</title>
        <authorList>
            <person name="Schnable P.S."/>
            <person name="Ware D."/>
            <person name="Fulton R.S."/>
            <person name="Stein J.C."/>
            <person name="Wei F."/>
            <person name="Pasternak S."/>
            <person name="Liang C."/>
            <person name="Zhang J."/>
            <person name="Fulton L."/>
            <person name="Graves T.A."/>
            <person name="Minx P."/>
            <person name="Reily A.D."/>
            <person name="Courtney L."/>
            <person name="Kruchowski S.S."/>
            <person name="Tomlinson C."/>
            <person name="Strong C."/>
            <person name="Delehaunty K."/>
            <person name="Fronick C."/>
            <person name="Courtney B."/>
            <person name="Rock S.M."/>
            <person name="Belter E."/>
            <person name="Du F."/>
            <person name="Kim K."/>
            <person name="Abbott R.M."/>
            <person name="Cotton M."/>
            <person name="Levy A."/>
            <person name="Marchetto P."/>
            <person name="Ochoa K."/>
            <person name="Jackson S.M."/>
            <person name="Gillam B."/>
            <person name="Chen W."/>
            <person name="Yan L."/>
            <person name="Higginbotham J."/>
            <person name="Cardenas M."/>
            <person name="Waligorski J."/>
            <person name="Applebaum E."/>
            <person name="Phelps L."/>
            <person name="Falcone J."/>
            <person name="Kanchi K."/>
            <person name="Thane T."/>
            <person name="Scimone A."/>
            <person name="Thane N."/>
            <person name="Henke J."/>
            <person name="Wang T."/>
            <person name="Ruppert J."/>
            <person name="Shah N."/>
            <person name="Rotter K."/>
            <person name="Hodges J."/>
            <person name="Ingenthron E."/>
            <person name="Cordes M."/>
            <person name="Kohlberg S."/>
            <person name="Sgro J."/>
            <person name="Delgado B."/>
            <person name="Mead K."/>
            <person name="Chinwalla A."/>
            <person name="Leonard S."/>
            <person name="Crouse K."/>
            <person name="Collura K."/>
            <person name="Kudrna D."/>
            <person name="Currie J."/>
            <person name="He R."/>
            <person name="Angelova A."/>
            <person name="Rajasekar S."/>
            <person name="Mueller T."/>
            <person name="Lomeli R."/>
            <person name="Scara G."/>
            <person name="Ko A."/>
            <person name="Delaney K."/>
            <person name="Wissotski M."/>
            <person name="Lopez G."/>
            <person name="Campos D."/>
            <person name="Braidotti M."/>
            <person name="Ashley E."/>
            <person name="Golser W."/>
            <person name="Kim H."/>
            <person name="Lee S."/>
            <person name="Lin J."/>
            <person name="Dujmic Z."/>
            <person name="Kim W."/>
            <person name="Talag J."/>
            <person name="Zuccolo A."/>
            <person name="Fan C."/>
            <person name="Sebastian A."/>
            <person name="Kramer M."/>
            <person name="Spiegel L."/>
            <person name="Nascimento L."/>
            <person name="Zutavern T."/>
            <person name="Miller B."/>
            <person name="Ambroise C."/>
            <person name="Muller S."/>
            <person name="Spooner W."/>
            <person name="Narechania A."/>
            <person name="Ren L."/>
            <person name="Wei S."/>
            <person name="Kumari S."/>
            <person name="Faga B."/>
            <person name="Levy M.J."/>
            <person name="McMahan L."/>
            <person name="Van Buren P."/>
            <person name="Vaughn M.W."/>
            <person name="Ying K."/>
            <person name="Yeh C.-T."/>
            <person name="Emrich S.J."/>
            <person name="Jia Y."/>
            <person name="Kalyanaraman A."/>
            <person name="Hsia A.-P."/>
            <person name="Barbazuk W.B."/>
            <person name="Baucom R.S."/>
            <person name="Brutnell T.P."/>
            <person name="Carpita N.C."/>
            <person name="Chaparro C."/>
            <person name="Chia J.-M."/>
            <person name="Deragon J.-M."/>
            <person name="Estill J.C."/>
            <person name="Fu Y."/>
            <person name="Jeddeloh J.A."/>
            <person name="Han Y."/>
            <person name="Lee H."/>
            <person name="Li P."/>
            <person name="Lisch D.R."/>
            <person name="Liu S."/>
            <person name="Liu Z."/>
            <person name="Nagel D.H."/>
            <person name="McCann M.C."/>
            <person name="SanMiguel P."/>
            <person name="Myers A.M."/>
            <person name="Nettleton D."/>
            <person name="Nguyen J."/>
            <person name="Penning B.W."/>
            <person name="Ponnala L."/>
            <person name="Schneider K.L."/>
            <person name="Schwartz D.C."/>
            <person name="Sharma A."/>
            <person name="Soderlund C."/>
            <person name="Springer N.M."/>
            <person name="Sun Q."/>
            <person name="Wang H."/>
            <person name="Waterman M."/>
            <person name="Westerman R."/>
            <person name="Wolfgruber T.K."/>
            <person name="Yang L."/>
            <person name="Yu Y."/>
            <person name="Zhang L."/>
            <person name="Zhou S."/>
            <person name="Zhu Q."/>
            <person name="Bennetzen J.L."/>
            <person name="Dawe R.K."/>
            <person name="Jiang J."/>
            <person name="Jiang N."/>
            <person name="Presting G.G."/>
            <person name="Wessler S.R."/>
            <person name="Aluru S."/>
            <person name="Martienssen R.A."/>
            <person name="Clifton S.W."/>
            <person name="McCombie W.R."/>
            <person name="Wing R.A."/>
            <person name="Wilson R.K."/>
        </authorList>
    </citation>
    <scope>NUCLEOTIDE SEQUENCE [LARGE SCALE GENOMIC DNA]</scope>
    <source>
        <strain evidence="8">cv. B73</strain>
    </source>
</reference>
<evidence type="ECO:0000256" key="4">
    <source>
        <dbReference type="PROSITE-ProRule" id="PRU00470"/>
    </source>
</evidence>
<dbReference type="GO" id="GO:0008270">
    <property type="term" value="F:zinc ion binding"/>
    <property type="evidence" value="ECO:0007669"/>
    <property type="project" value="UniProtKB-KW"/>
</dbReference>
<evidence type="ECO:0000256" key="1">
    <source>
        <dbReference type="ARBA" id="ARBA00022723"/>
    </source>
</evidence>
<keyword evidence="3" id="KW-0862">Zinc</keyword>
<keyword evidence="8" id="KW-1185">Reference proteome</keyword>
<feature type="compositionally biased region" description="Pro residues" evidence="5">
    <location>
        <begin position="51"/>
        <end position="63"/>
    </location>
</feature>
<name>A0A804QTY6_MAIZE</name>
<dbReference type="GO" id="GO:0005634">
    <property type="term" value="C:nucleus"/>
    <property type="evidence" value="ECO:0007669"/>
    <property type="project" value="InterPro"/>
</dbReference>
<dbReference type="InterPro" id="IPR044817">
    <property type="entry name" value="SBP-like"/>
</dbReference>
<feature type="region of interest" description="Disordered" evidence="5">
    <location>
        <begin position="36"/>
        <end position="78"/>
    </location>
</feature>
<dbReference type="PROSITE" id="PS51141">
    <property type="entry name" value="ZF_SBP"/>
    <property type="match status" value="1"/>
</dbReference>
<keyword evidence="1" id="KW-0479">Metal-binding</keyword>
<sequence length="343" mass="38084">MDWDAKMLPAWDLGTVVVPIGGGGGALDLKLGAPTSSRAAVATAAPTLPSANPPPPPPPPSSSAPPKRPRPGHAQQAAPACSVQGCDADLSQCRDYHRRHKVCVAHSKAPFVTVAGQQQRFCQQCSRRSDKVHIVPTPLHHIHRKARMGGGRQDGDRRVPRPVLPCRPPQRRRRRRPLPRQGPEAPPIPDQPQQWMPAIHRHHDGFLREQQQAQQRQLCSLSSVRQPDTSTGTDGHDPYRAAPRRHGIAVRQAPWRRRRRRLPRRDVVHEGGRQPAGFQSDNVLTRSCHCSCNTAAPAVPPWLLLPCERWRAGQQQPRWRRHSGPPLLVVVDARLSDEDHVLG</sequence>
<feature type="domain" description="SBP-type" evidence="6">
    <location>
        <begin position="78"/>
        <end position="155"/>
    </location>
</feature>
<proteinExistence type="predicted"/>
<feature type="region of interest" description="Disordered" evidence="5">
    <location>
        <begin position="142"/>
        <end position="195"/>
    </location>
</feature>
<dbReference type="RefSeq" id="XP_023156593.1">
    <property type="nucleotide sequence ID" value="XM_023300825.2"/>
</dbReference>
<dbReference type="InterPro" id="IPR004333">
    <property type="entry name" value="SBP_dom"/>
</dbReference>
<dbReference type="EnsemblPlants" id="Zm00001eb364360_T002">
    <property type="protein sequence ID" value="Zm00001eb364360_P002"/>
    <property type="gene ID" value="Zm00001eb364360"/>
</dbReference>